<evidence type="ECO:0000313" key="1">
    <source>
        <dbReference type="EMBL" id="TFY85340.1"/>
    </source>
</evidence>
<name>A0A4Z0AFZ1_9PSED</name>
<protein>
    <submittedName>
        <fullName evidence="1">Uncharacterized protein</fullName>
    </submittedName>
</protein>
<reference evidence="1 2" key="1">
    <citation type="journal article" date="2019" name="Syst. Appl. Microbiol.">
        <title>New species of pathogenic Pseudomonas isolated from citrus in Tunisia: Proposal of Pseudomonas kairouanensis sp. nov. and Pseudomonas nabeulensis sp. nov.</title>
        <authorList>
            <person name="Oueslati M."/>
            <person name="Mulet M."/>
            <person name="Gomila M."/>
            <person name="Berge O."/>
            <person name="Hajlaoui M.R."/>
            <person name="Lalucat J."/>
            <person name="Sadfi-Zouaoui N."/>
            <person name="Garcia-Valdes E."/>
        </authorList>
    </citation>
    <scope>NUCLEOTIDE SEQUENCE [LARGE SCALE GENOMIC DNA]</scope>
    <source>
        <strain evidence="1 2">KC12</strain>
    </source>
</reference>
<gene>
    <name evidence="1" type="ORF">DYL59_26215</name>
</gene>
<proteinExistence type="predicted"/>
<organism evidence="1 2">
    <name type="scientific">Pseudomonas kairouanensis</name>
    <dbReference type="NCBI Taxonomy" id="2293832"/>
    <lineage>
        <taxon>Bacteria</taxon>
        <taxon>Pseudomonadati</taxon>
        <taxon>Pseudomonadota</taxon>
        <taxon>Gammaproteobacteria</taxon>
        <taxon>Pseudomonadales</taxon>
        <taxon>Pseudomonadaceae</taxon>
        <taxon>Pseudomonas</taxon>
    </lineage>
</organism>
<accession>A0A4Z0AFZ1</accession>
<evidence type="ECO:0000313" key="2">
    <source>
        <dbReference type="Proteomes" id="UP000297391"/>
    </source>
</evidence>
<comment type="caution">
    <text evidence="1">The sequence shown here is derived from an EMBL/GenBank/DDBJ whole genome shotgun (WGS) entry which is preliminary data.</text>
</comment>
<dbReference type="EMBL" id="QUZU01000046">
    <property type="protein sequence ID" value="TFY85340.1"/>
    <property type="molecule type" value="Genomic_DNA"/>
</dbReference>
<dbReference type="Proteomes" id="UP000297391">
    <property type="component" value="Unassembled WGS sequence"/>
</dbReference>
<dbReference type="AlphaFoldDB" id="A0A4Z0AFZ1"/>
<sequence length="114" mass="12946">MNDMPQGHSPAHDRKIRFGYVVAAKLTSRHCLMGVHEDKEVADAHRDRLQAYHDAKPELGNVGQISIDDAFTRREALAAWRKNHPFSTSLDHFKCYEVLVVPWLDPAILTNSVI</sequence>
<keyword evidence="2" id="KW-1185">Reference proteome</keyword>
<dbReference type="RefSeq" id="WP_033901203.1">
    <property type="nucleotide sequence ID" value="NZ_QUZU01000046.1"/>
</dbReference>